<dbReference type="EMBL" id="JBHTLU010000009">
    <property type="protein sequence ID" value="MFD1219301.1"/>
    <property type="molecule type" value="Genomic_DNA"/>
</dbReference>
<dbReference type="Pfam" id="PF00534">
    <property type="entry name" value="Glycos_transf_1"/>
    <property type="match status" value="1"/>
</dbReference>
<comment type="caution">
    <text evidence="3">The sequence shown here is derived from an EMBL/GenBank/DDBJ whole genome shotgun (WGS) entry which is preliminary data.</text>
</comment>
<evidence type="ECO:0000313" key="3">
    <source>
        <dbReference type="EMBL" id="MFD1219301.1"/>
    </source>
</evidence>
<feature type="domain" description="Glycosyl transferase family 1" evidence="2">
    <location>
        <begin position="205"/>
        <end position="360"/>
    </location>
</feature>
<name>A0ABW3UHB0_9BACL</name>
<dbReference type="InterPro" id="IPR001296">
    <property type="entry name" value="Glyco_trans_1"/>
</dbReference>
<keyword evidence="1 3" id="KW-0808">Transferase</keyword>
<dbReference type="SUPFAM" id="SSF53756">
    <property type="entry name" value="UDP-Glycosyltransferase/glycogen phosphorylase"/>
    <property type="match status" value="1"/>
</dbReference>
<keyword evidence="4" id="KW-1185">Reference proteome</keyword>
<dbReference type="PANTHER" id="PTHR46401:SF2">
    <property type="entry name" value="GLYCOSYLTRANSFERASE WBBK-RELATED"/>
    <property type="match status" value="1"/>
</dbReference>
<dbReference type="PANTHER" id="PTHR46401">
    <property type="entry name" value="GLYCOSYLTRANSFERASE WBBK-RELATED"/>
    <property type="match status" value="1"/>
</dbReference>
<evidence type="ECO:0000313" key="4">
    <source>
        <dbReference type="Proteomes" id="UP001597180"/>
    </source>
</evidence>
<protein>
    <submittedName>
        <fullName evidence="3">Glycosyltransferase family 4 protein</fullName>
        <ecNumber evidence="3">2.4.-.-</ecNumber>
    </submittedName>
</protein>
<dbReference type="GO" id="GO:0016757">
    <property type="term" value="F:glycosyltransferase activity"/>
    <property type="evidence" value="ECO:0007669"/>
    <property type="project" value="UniProtKB-KW"/>
</dbReference>
<gene>
    <name evidence="3" type="ORF">ACFQ4B_04160</name>
</gene>
<dbReference type="CDD" id="cd03801">
    <property type="entry name" value="GT4_PimA-like"/>
    <property type="match status" value="1"/>
</dbReference>
<dbReference type="RefSeq" id="WP_345585229.1">
    <property type="nucleotide sequence ID" value="NZ_BAABJG010000002.1"/>
</dbReference>
<sequence length="377" mass="43090">MFTQPKVVILLMNSKGNIVLFNRTDAGITPGGDTVQIYAIAKYLKSINYNVVVTNDLKYDLSDVDTVFIFNLQRPYEAYLQAKAAIQKNIPYIFFPIYWDIDKLNMDEIKSFKSIIKFVLPTKMNSYLRGYRFYKNNKKLVDFLDIINFHKLALFILEHAKFICPNSNAEKIHLIQKFQIEHLESKIFVILNGIDVQALISQKIESINVELPEKFICCIGGIGPRKNQLNLVRAANKTKINLLILGRTSTGAEEYAKKVKEISNKNIHFIDYVDQQTAFYILNRSIGHIQPSYIETPGLASLEAAALGCPIVVSDVPPVKEYFGDFALYCNPSSVNSITDSLLQLSQKTRNNSMSHNFQKNYEWNHILESLKNLLEK</sequence>
<dbReference type="Proteomes" id="UP001597180">
    <property type="component" value="Unassembled WGS sequence"/>
</dbReference>
<dbReference type="EC" id="2.4.-.-" evidence="3"/>
<organism evidence="3 4">
    <name type="scientific">Paenibacillus vulneris</name>
    <dbReference type="NCBI Taxonomy" id="1133364"/>
    <lineage>
        <taxon>Bacteria</taxon>
        <taxon>Bacillati</taxon>
        <taxon>Bacillota</taxon>
        <taxon>Bacilli</taxon>
        <taxon>Bacillales</taxon>
        <taxon>Paenibacillaceae</taxon>
        <taxon>Paenibacillus</taxon>
    </lineage>
</organism>
<evidence type="ECO:0000259" key="2">
    <source>
        <dbReference type="Pfam" id="PF00534"/>
    </source>
</evidence>
<accession>A0ABW3UHB0</accession>
<dbReference type="Gene3D" id="3.40.50.2000">
    <property type="entry name" value="Glycogen Phosphorylase B"/>
    <property type="match status" value="2"/>
</dbReference>
<keyword evidence="3" id="KW-0328">Glycosyltransferase</keyword>
<reference evidence="4" key="1">
    <citation type="journal article" date="2019" name="Int. J. Syst. Evol. Microbiol.">
        <title>The Global Catalogue of Microorganisms (GCM) 10K type strain sequencing project: providing services to taxonomists for standard genome sequencing and annotation.</title>
        <authorList>
            <consortium name="The Broad Institute Genomics Platform"/>
            <consortium name="The Broad Institute Genome Sequencing Center for Infectious Disease"/>
            <person name="Wu L."/>
            <person name="Ma J."/>
        </authorList>
    </citation>
    <scope>NUCLEOTIDE SEQUENCE [LARGE SCALE GENOMIC DNA]</scope>
    <source>
        <strain evidence="4">CCUG 53270</strain>
    </source>
</reference>
<evidence type="ECO:0000256" key="1">
    <source>
        <dbReference type="ARBA" id="ARBA00022679"/>
    </source>
</evidence>
<proteinExistence type="predicted"/>